<dbReference type="Proteomes" id="UP001208570">
    <property type="component" value="Unassembled WGS sequence"/>
</dbReference>
<dbReference type="InterPro" id="IPR000971">
    <property type="entry name" value="Globin"/>
</dbReference>
<dbReference type="SUPFAM" id="SSF46458">
    <property type="entry name" value="Globin-like"/>
    <property type="match status" value="1"/>
</dbReference>
<feature type="region of interest" description="Disordered" evidence="2">
    <location>
        <begin position="1"/>
        <end position="29"/>
    </location>
</feature>
<dbReference type="Pfam" id="PF00042">
    <property type="entry name" value="Globin"/>
    <property type="match status" value="1"/>
</dbReference>
<proteinExistence type="inferred from homology"/>
<evidence type="ECO:0000313" key="5">
    <source>
        <dbReference type="Proteomes" id="UP001208570"/>
    </source>
</evidence>
<evidence type="ECO:0000256" key="1">
    <source>
        <dbReference type="RuleBase" id="RU000356"/>
    </source>
</evidence>
<dbReference type="GO" id="GO:0020037">
    <property type="term" value="F:heme binding"/>
    <property type="evidence" value="ECO:0007669"/>
    <property type="project" value="InterPro"/>
</dbReference>
<keyword evidence="1" id="KW-0479">Metal-binding</keyword>
<feature type="non-terminal residue" evidence="4">
    <location>
        <position position="1"/>
    </location>
</feature>
<accession>A0AAD9MV07</accession>
<dbReference type="PROSITE" id="PS01033">
    <property type="entry name" value="GLOBIN"/>
    <property type="match status" value="1"/>
</dbReference>
<dbReference type="GO" id="GO:0019825">
    <property type="term" value="F:oxygen binding"/>
    <property type="evidence" value="ECO:0007669"/>
    <property type="project" value="InterPro"/>
</dbReference>
<name>A0AAD9MV07_9ANNE</name>
<feature type="domain" description="Globin" evidence="3">
    <location>
        <begin position="32"/>
        <end position="142"/>
    </location>
</feature>
<dbReference type="EMBL" id="JAODUP010000724">
    <property type="protein sequence ID" value="KAK2144866.1"/>
    <property type="molecule type" value="Genomic_DNA"/>
</dbReference>
<comment type="caution">
    <text evidence="4">The sequence shown here is derived from an EMBL/GenBank/DDBJ whole genome shotgun (WGS) entry which is preliminary data.</text>
</comment>
<dbReference type="InterPro" id="IPR012292">
    <property type="entry name" value="Globin/Proto"/>
</dbReference>
<gene>
    <name evidence="4" type="ORF">LSH36_724g01049</name>
</gene>
<organism evidence="4 5">
    <name type="scientific">Paralvinella palmiformis</name>
    <dbReference type="NCBI Taxonomy" id="53620"/>
    <lineage>
        <taxon>Eukaryota</taxon>
        <taxon>Metazoa</taxon>
        <taxon>Spiralia</taxon>
        <taxon>Lophotrochozoa</taxon>
        <taxon>Annelida</taxon>
        <taxon>Polychaeta</taxon>
        <taxon>Sedentaria</taxon>
        <taxon>Canalipalpata</taxon>
        <taxon>Terebellida</taxon>
        <taxon>Terebelliformia</taxon>
        <taxon>Alvinellidae</taxon>
        <taxon>Paralvinella</taxon>
    </lineage>
</organism>
<dbReference type="Gene3D" id="1.10.490.10">
    <property type="entry name" value="Globins"/>
    <property type="match status" value="1"/>
</dbReference>
<keyword evidence="1" id="KW-0561">Oxygen transport</keyword>
<evidence type="ECO:0000313" key="4">
    <source>
        <dbReference type="EMBL" id="KAK2144866.1"/>
    </source>
</evidence>
<keyword evidence="1" id="KW-0408">Iron</keyword>
<keyword evidence="5" id="KW-1185">Reference proteome</keyword>
<protein>
    <recommendedName>
        <fullName evidence="3">Globin domain-containing protein</fullName>
    </recommendedName>
</protein>
<dbReference type="AlphaFoldDB" id="A0AAD9MV07"/>
<sequence length="142" mass="16319">MGCFGSKRKEEPPPTPIGSTDAPPKSVDSRLPFQNYRQLFQMKNSWKAISREMEKTSKDTFIRFFTAHPEYKAQYKSLAGLDDEDAMSASTEFEEIAVQLFNTMDETMEAIEKEKVDMAIESLKMAGQEYKKLEGFTAQYFK</sequence>
<evidence type="ECO:0000256" key="2">
    <source>
        <dbReference type="SAM" id="MobiDB-lite"/>
    </source>
</evidence>
<dbReference type="GO" id="GO:0005344">
    <property type="term" value="F:oxygen carrier activity"/>
    <property type="evidence" value="ECO:0007669"/>
    <property type="project" value="UniProtKB-KW"/>
</dbReference>
<evidence type="ECO:0000259" key="3">
    <source>
        <dbReference type="PROSITE" id="PS01033"/>
    </source>
</evidence>
<keyword evidence="1" id="KW-0349">Heme</keyword>
<comment type="similarity">
    <text evidence="1">Belongs to the globin family.</text>
</comment>
<reference evidence="4" key="1">
    <citation type="journal article" date="2023" name="Mol. Biol. Evol.">
        <title>Third-Generation Sequencing Reveals the Adaptive Role of the Epigenome in Three Deep-Sea Polychaetes.</title>
        <authorList>
            <person name="Perez M."/>
            <person name="Aroh O."/>
            <person name="Sun Y."/>
            <person name="Lan Y."/>
            <person name="Juniper S.K."/>
            <person name="Young C.R."/>
            <person name="Angers B."/>
            <person name="Qian P.Y."/>
        </authorList>
    </citation>
    <scope>NUCLEOTIDE SEQUENCE</scope>
    <source>
        <strain evidence="4">P08H-3</strain>
    </source>
</reference>
<keyword evidence="1" id="KW-0813">Transport</keyword>
<dbReference type="InterPro" id="IPR009050">
    <property type="entry name" value="Globin-like_sf"/>
</dbReference>